<name>A0ABR9XGX3_9SPHI</name>
<feature type="chain" id="PRO_5045047378" description="GLPGLI family protein" evidence="1">
    <location>
        <begin position="20"/>
        <end position="200"/>
    </location>
</feature>
<sequence length="200" mass="22936">MKIQVLFTFAMLLSLMTYAQKKSDYIITNKGDTLICKIKRPFLSSLQYTLPGDTAKYLNTDSIKGYYIAKDDNLVRAVYIGNKKKPKFIDVIENGPISLYQIVNTHYSMYGGASSTTTWYIGKGSDRATELKTNALFAGKSRDERKNDFAEMIKDKPNVYEKYMAENKFNFNFIQNLVHLYNTGKLLSEEKTEAKKDDAY</sequence>
<gene>
    <name evidence="2" type="ORF">IRJ18_09785</name>
</gene>
<accession>A0ABR9XGX3</accession>
<dbReference type="Proteomes" id="UP000632774">
    <property type="component" value="Unassembled WGS sequence"/>
</dbReference>
<evidence type="ECO:0000313" key="3">
    <source>
        <dbReference type="Proteomes" id="UP000632774"/>
    </source>
</evidence>
<evidence type="ECO:0008006" key="4">
    <source>
        <dbReference type="Google" id="ProtNLM"/>
    </source>
</evidence>
<dbReference type="EMBL" id="JADFFM010000001">
    <property type="protein sequence ID" value="MBE9666651.1"/>
    <property type="molecule type" value="Genomic_DNA"/>
</dbReference>
<evidence type="ECO:0000256" key="1">
    <source>
        <dbReference type="SAM" id="SignalP"/>
    </source>
</evidence>
<keyword evidence="3" id="KW-1185">Reference proteome</keyword>
<reference evidence="2 3" key="1">
    <citation type="submission" date="2020-10" db="EMBL/GenBank/DDBJ databases">
        <title>Mucilaginibacter mali sp. nov., isolated from rhizosphere soil of apple orchard.</title>
        <authorList>
            <person name="Lee J.-S."/>
            <person name="Kim H.S."/>
            <person name="Kim J.-S."/>
        </authorList>
    </citation>
    <scope>NUCLEOTIDE SEQUENCE [LARGE SCALE GENOMIC DNA]</scope>
    <source>
        <strain evidence="2 3">KCTC 23157</strain>
    </source>
</reference>
<feature type="signal peptide" evidence="1">
    <location>
        <begin position="1"/>
        <end position="19"/>
    </location>
</feature>
<proteinExistence type="predicted"/>
<keyword evidence="1" id="KW-0732">Signal</keyword>
<protein>
    <recommendedName>
        <fullName evidence="4">GLPGLI family protein</fullName>
    </recommendedName>
</protein>
<organism evidence="2 3">
    <name type="scientific">Mucilaginibacter boryungensis</name>
    <dbReference type="NCBI Taxonomy" id="768480"/>
    <lineage>
        <taxon>Bacteria</taxon>
        <taxon>Pseudomonadati</taxon>
        <taxon>Bacteroidota</taxon>
        <taxon>Sphingobacteriia</taxon>
        <taxon>Sphingobacteriales</taxon>
        <taxon>Sphingobacteriaceae</taxon>
        <taxon>Mucilaginibacter</taxon>
    </lineage>
</organism>
<evidence type="ECO:0000313" key="2">
    <source>
        <dbReference type="EMBL" id="MBE9666651.1"/>
    </source>
</evidence>
<dbReference type="RefSeq" id="WP_194105994.1">
    <property type="nucleotide sequence ID" value="NZ_JADFFM010000001.1"/>
</dbReference>
<comment type="caution">
    <text evidence="2">The sequence shown here is derived from an EMBL/GenBank/DDBJ whole genome shotgun (WGS) entry which is preliminary data.</text>
</comment>